<proteinExistence type="predicted"/>
<dbReference type="EMBL" id="CP003179">
    <property type="protein sequence ID" value="AEW06678.1"/>
    <property type="molecule type" value="Genomic_DNA"/>
</dbReference>
<dbReference type="InterPro" id="IPR016709">
    <property type="entry name" value="HadA-like"/>
</dbReference>
<dbReference type="SUPFAM" id="SSF54637">
    <property type="entry name" value="Thioesterase/thiol ester dehydrase-isomerase"/>
    <property type="match status" value="1"/>
</dbReference>
<accession>G8TSI6</accession>
<dbReference type="PANTHER" id="PTHR43437">
    <property type="entry name" value="HYDROXYACYL-THIOESTER DEHYDRATASE TYPE 2, MITOCHONDRIAL-RELATED"/>
    <property type="match status" value="1"/>
</dbReference>
<evidence type="ECO:0000313" key="3">
    <source>
        <dbReference type="Proteomes" id="UP000005439"/>
    </source>
</evidence>
<dbReference type="CDD" id="cd03441">
    <property type="entry name" value="R_hydratase_like"/>
    <property type="match status" value="1"/>
</dbReference>
<dbReference type="InterPro" id="IPR029069">
    <property type="entry name" value="HotDog_dom_sf"/>
</dbReference>
<evidence type="ECO:0000313" key="2">
    <source>
        <dbReference type="EMBL" id="AEW06678.1"/>
    </source>
</evidence>
<dbReference type="InterPro" id="IPR050965">
    <property type="entry name" value="UPF0336/Enoyl-CoA_hydratase"/>
</dbReference>
<dbReference type="PIRSF" id="PIRSF018072">
    <property type="entry name" value="UCP018072"/>
    <property type="match status" value="1"/>
</dbReference>
<sequence length="145" mass="15858">MTNLADTVGRRSTPYPTEIERGAIRRFAEAVGETDPIFFDVEAARQQGYRDVVAPPTFGISLPRHPIPGLQMVAGLIHGEQSFEWGQPICAGDVITVTDWVESVRQRSGKFGTMTLVTLASEGVNQAGERVFRSESVIIWPEGVA</sequence>
<dbReference type="GO" id="GO:0019171">
    <property type="term" value="F:(3R)-hydroxyacyl-[acyl-carrier-protein] dehydratase activity"/>
    <property type="evidence" value="ECO:0007669"/>
    <property type="project" value="TreeGrafter"/>
</dbReference>
<name>G8TSI6_SULAD</name>
<dbReference type="GO" id="GO:0006633">
    <property type="term" value="P:fatty acid biosynthetic process"/>
    <property type="evidence" value="ECO:0007669"/>
    <property type="project" value="TreeGrafter"/>
</dbReference>
<dbReference type="HOGENOM" id="CLU_116276_1_1_9"/>
<organism evidence="2 3">
    <name type="scientific">Sulfobacillus acidophilus (strain ATCC 700253 / DSM 10332 / NAL)</name>
    <dbReference type="NCBI Taxonomy" id="679936"/>
    <lineage>
        <taxon>Bacteria</taxon>
        <taxon>Bacillati</taxon>
        <taxon>Bacillota</taxon>
        <taxon>Clostridia</taxon>
        <taxon>Eubacteriales</taxon>
        <taxon>Clostridiales Family XVII. Incertae Sedis</taxon>
        <taxon>Sulfobacillus</taxon>
    </lineage>
</organism>
<dbReference type="AlphaFoldDB" id="G8TSI6"/>
<dbReference type="STRING" id="679936.Sulac_3232"/>
<dbReference type="Pfam" id="PF13452">
    <property type="entry name" value="FAS1_DH_region"/>
    <property type="match status" value="1"/>
</dbReference>
<dbReference type="Proteomes" id="UP000005439">
    <property type="component" value="Chromosome"/>
</dbReference>
<gene>
    <name evidence="2" type="ordered locus">Sulac_3232</name>
</gene>
<keyword evidence="3" id="KW-1185">Reference proteome</keyword>
<dbReference type="PATRIC" id="fig|679936.5.peg.3343"/>
<dbReference type="KEGG" id="sap:Sulac_3232"/>
<evidence type="ECO:0000259" key="1">
    <source>
        <dbReference type="Pfam" id="PF13452"/>
    </source>
</evidence>
<reference evidence="3" key="1">
    <citation type="submission" date="2011-12" db="EMBL/GenBank/DDBJ databases">
        <title>The complete genome of chromosome of Sulfobacillus acidophilus DSM 10332.</title>
        <authorList>
            <person name="Lucas S."/>
            <person name="Han J."/>
            <person name="Lapidus A."/>
            <person name="Bruce D."/>
            <person name="Goodwin L."/>
            <person name="Pitluck S."/>
            <person name="Peters L."/>
            <person name="Kyrpides N."/>
            <person name="Mavromatis K."/>
            <person name="Ivanova N."/>
            <person name="Mikhailova N."/>
            <person name="Chertkov O."/>
            <person name="Saunders E."/>
            <person name="Detter J.C."/>
            <person name="Tapia R."/>
            <person name="Han C."/>
            <person name="Land M."/>
            <person name="Hauser L."/>
            <person name="Markowitz V."/>
            <person name="Cheng J.-F."/>
            <person name="Hugenholtz P."/>
            <person name="Woyke T."/>
            <person name="Wu D."/>
            <person name="Pukall R."/>
            <person name="Gehrich-Schroeter G."/>
            <person name="Schneider S."/>
            <person name="Klenk H.-P."/>
            <person name="Eisen J.A."/>
        </authorList>
    </citation>
    <scope>NUCLEOTIDE SEQUENCE [LARGE SCALE GENOMIC DNA]</scope>
    <source>
        <strain evidence="3">ATCC 700253 / DSM 10332 / NAL</strain>
    </source>
</reference>
<feature type="domain" description="FAS1-like dehydratase" evidence="1">
    <location>
        <begin position="7"/>
        <end position="132"/>
    </location>
</feature>
<dbReference type="PANTHER" id="PTHR43437:SF3">
    <property type="entry name" value="HYDROXYACYL-THIOESTER DEHYDRATASE TYPE 2, MITOCHONDRIAL"/>
    <property type="match status" value="1"/>
</dbReference>
<reference evidence="2 3" key="2">
    <citation type="journal article" date="2012" name="Stand. Genomic Sci.">
        <title>Complete genome sequence of the moderately thermophilic mineral-sulfide-oxidizing firmicute Sulfobacillus acidophilus type strain (NAL(T)).</title>
        <authorList>
            <person name="Anderson I."/>
            <person name="Chertkov O."/>
            <person name="Chen A."/>
            <person name="Saunders E."/>
            <person name="Lapidus A."/>
            <person name="Nolan M."/>
            <person name="Lucas S."/>
            <person name="Hammon N."/>
            <person name="Deshpande S."/>
            <person name="Cheng J.F."/>
            <person name="Han C."/>
            <person name="Tapia R."/>
            <person name="Goodwin L.A."/>
            <person name="Pitluck S."/>
            <person name="Liolios K."/>
            <person name="Pagani I."/>
            <person name="Ivanova N."/>
            <person name="Mikhailova N."/>
            <person name="Pati A."/>
            <person name="Palaniappan K."/>
            <person name="Land M."/>
            <person name="Pan C."/>
            <person name="Rohde M."/>
            <person name="Pukall R."/>
            <person name="Goker M."/>
            <person name="Detter J.C."/>
            <person name="Woyke T."/>
            <person name="Bristow J."/>
            <person name="Eisen J.A."/>
            <person name="Markowitz V."/>
            <person name="Hugenholtz P."/>
            <person name="Kyrpides N.C."/>
            <person name="Klenk H.P."/>
            <person name="Mavromatis K."/>
        </authorList>
    </citation>
    <scope>NUCLEOTIDE SEQUENCE [LARGE SCALE GENOMIC DNA]</scope>
    <source>
        <strain evidence="3">ATCC 700253 / DSM 10332 / NAL</strain>
    </source>
</reference>
<protein>
    <submittedName>
        <fullName evidence="2">MaoC domain protein dehydratase</fullName>
    </submittedName>
</protein>
<dbReference type="Gene3D" id="3.10.129.10">
    <property type="entry name" value="Hotdog Thioesterase"/>
    <property type="match status" value="1"/>
</dbReference>
<dbReference type="InterPro" id="IPR039569">
    <property type="entry name" value="FAS1-like_DH_region"/>
</dbReference>